<comment type="caution">
    <text evidence="1">The sequence shown here is derived from an EMBL/GenBank/DDBJ whole genome shotgun (WGS) entry which is preliminary data.</text>
</comment>
<keyword evidence="2" id="KW-1185">Reference proteome</keyword>
<reference evidence="1" key="1">
    <citation type="submission" date="2021-03" db="EMBL/GenBank/DDBJ databases">
        <authorList>
            <consortium name="DOE Joint Genome Institute"/>
            <person name="Ahrendt S."/>
            <person name="Looney B.P."/>
            <person name="Miyauchi S."/>
            <person name="Morin E."/>
            <person name="Drula E."/>
            <person name="Courty P.E."/>
            <person name="Chicoki N."/>
            <person name="Fauchery L."/>
            <person name="Kohler A."/>
            <person name="Kuo A."/>
            <person name="Labutti K."/>
            <person name="Pangilinan J."/>
            <person name="Lipzen A."/>
            <person name="Riley R."/>
            <person name="Andreopoulos W."/>
            <person name="He G."/>
            <person name="Johnson J."/>
            <person name="Barry K.W."/>
            <person name="Grigoriev I.V."/>
            <person name="Nagy L."/>
            <person name="Hibbett D."/>
            <person name="Henrissat B."/>
            <person name="Matheny P.B."/>
            <person name="Labbe J."/>
            <person name="Martin F."/>
        </authorList>
    </citation>
    <scope>NUCLEOTIDE SEQUENCE</scope>
    <source>
        <strain evidence="1">HHB10654</strain>
    </source>
</reference>
<name>A0ACB8SFY5_9AGAM</name>
<accession>A0ACB8SFY5</accession>
<evidence type="ECO:0000313" key="2">
    <source>
        <dbReference type="Proteomes" id="UP000814140"/>
    </source>
</evidence>
<organism evidence="1 2">
    <name type="scientific">Artomyces pyxidatus</name>
    <dbReference type="NCBI Taxonomy" id="48021"/>
    <lineage>
        <taxon>Eukaryota</taxon>
        <taxon>Fungi</taxon>
        <taxon>Dikarya</taxon>
        <taxon>Basidiomycota</taxon>
        <taxon>Agaricomycotina</taxon>
        <taxon>Agaricomycetes</taxon>
        <taxon>Russulales</taxon>
        <taxon>Auriscalpiaceae</taxon>
        <taxon>Artomyces</taxon>
    </lineage>
</organism>
<sequence length="270" mass="30129">MAVELVDIAGVEGAVENRFCVLSEQRDALELKLKAQVQSLSTFGDENSRLRLQDQEMTALVAELKSQRLKLENKARDQDKLNEKETLVSVTVEDRLLRPEKVESPLGSTLPTKTADLDALVEKLQSKVKELETLQSEAQNHDELLMEVMAQNVGFSERSEAQRDDLRNLAHEKDALLSVLGADQLVHASDLANARSALAVAQEEALRLQAALDISFLSDVGSDCLEWGLRASHLSACGRRIRRHRRMHFIYTIPGNIKHVVGHVGLVLRR</sequence>
<evidence type="ECO:0000313" key="1">
    <source>
        <dbReference type="EMBL" id="KAI0055393.1"/>
    </source>
</evidence>
<protein>
    <submittedName>
        <fullName evidence="1">Uncharacterized protein</fullName>
    </submittedName>
</protein>
<proteinExistence type="predicted"/>
<reference evidence="1" key="2">
    <citation type="journal article" date="2022" name="New Phytol.">
        <title>Evolutionary transition to the ectomycorrhizal habit in the genomes of a hyperdiverse lineage of mushroom-forming fungi.</title>
        <authorList>
            <person name="Looney B."/>
            <person name="Miyauchi S."/>
            <person name="Morin E."/>
            <person name="Drula E."/>
            <person name="Courty P.E."/>
            <person name="Kohler A."/>
            <person name="Kuo A."/>
            <person name="LaButti K."/>
            <person name="Pangilinan J."/>
            <person name="Lipzen A."/>
            <person name="Riley R."/>
            <person name="Andreopoulos W."/>
            <person name="He G."/>
            <person name="Johnson J."/>
            <person name="Nolan M."/>
            <person name="Tritt A."/>
            <person name="Barry K.W."/>
            <person name="Grigoriev I.V."/>
            <person name="Nagy L.G."/>
            <person name="Hibbett D."/>
            <person name="Henrissat B."/>
            <person name="Matheny P.B."/>
            <person name="Labbe J."/>
            <person name="Martin F.M."/>
        </authorList>
    </citation>
    <scope>NUCLEOTIDE SEQUENCE</scope>
    <source>
        <strain evidence="1">HHB10654</strain>
    </source>
</reference>
<dbReference type="EMBL" id="MU277294">
    <property type="protein sequence ID" value="KAI0055393.1"/>
    <property type="molecule type" value="Genomic_DNA"/>
</dbReference>
<dbReference type="Proteomes" id="UP000814140">
    <property type="component" value="Unassembled WGS sequence"/>
</dbReference>
<gene>
    <name evidence="1" type="ORF">BV25DRAFT_1843003</name>
</gene>